<sequence>MIRKIQVLLIAIIMIASNSILCSGHGPFRPESANGNYKINIETSMKYRTEVFHFPFGREDLPDKGFYKTEEGFVENEKGEKGEYAHIGYNYDEFAITNDRYFRQHDRRGNVFDQNYANVVWQDILPEAPNSWYDIRKNPALLNYMLTTNFYDEDHITVGQTDTGLNLLKLFKIPEGSTDYSEIFRKAWVLTMPDTGSAHIRLRYNDTNWNTIRIPAIPTIKCIMTAEADKKAIETGKTESVTVKIDTSHSYWVMADQERKDISVRRYWAGTSPDKVESEVVTTQDNVCYITLHNVSPNTMIYVWSSVTSHEIETLGFNGTDEAVETLFVGEISSSGAMVSGNRGRDEQFTSPETQVIIKADPRGNERFDVSQGIPSGEPLYVNILASEYLYRLGVRLVTGSVTDTVTVYHPDQGGNIVTSQESFTRSYSYYEITSLEVYAIKSATLVNGALPGGKITLTPSAAYKRPDVEFVDIADHVSTGSSSYATTNDTTPEGIRAAAASSLPTLTVKNDILKINGKVIMSEHGFYPERLEPELTSPNALFQSGLKIPPEMLNQTYATTGTITYERVYSINPRGAQEMTFPLEGNPVSVHTPVYIDISISDEDAYNQKPNPNEEISGLVLARPFTVSLS</sequence>
<keyword evidence="3" id="KW-1185">Reference proteome</keyword>
<evidence type="ECO:0000313" key="3">
    <source>
        <dbReference type="Proteomes" id="UP000324781"/>
    </source>
</evidence>
<proteinExistence type="predicted"/>
<name>A0A1M6KQH7_9FIRM</name>
<feature type="domain" description="DUF5704" evidence="1">
    <location>
        <begin position="405"/>
        <end position="472"/>
    </location>
</feature>
<protein>
    <recommendedName>
        <fullName evidence="1">DUF5704 domain-containing protein</fullName>
    </recommendedName>
</protein>
<gene>
    <name evidence="2" type="ORF">SAMN05444373_10921</name>
</gene>
<accession>A0A1M6KQH7</accession>
<reference evidence="2 3" key="1">
    <citation type="submission" date="2016-11" db="EMBL/GenBank/DDBJ databases">
        <authorList>
            <person name="Varghese N."/>
            <person name="Submissions S."/>
        </authorList>
    </citation>
    <scope>NUCLEOTIDE SEQUENCE [LARGE SCALE GENOMIC DNA]</scope>
    <source>
        <strain evidence="2 3">DSM 19027</strain>
    </source>
</reference>
<evidence type="ECO:0000313" key="2">
    <source>
        <dbReference type="EMBL" id="SHJ61233.1"/>
    </source>
</evidence>
<dbReference type="Proteomes" id="UP000324781">
    <property type="component" value="Unassembled WGS sequence"/>
</dbReference>
<dbReference type="AlphaFoldDB" id="A0A1M6KQH7"/>
<dbReference type="InterPro" id="IPR043759">
    <property type="entry name" value="DUF5704"/>
</dbReference>
<dbReference type="EMBL" id="FQZP01000092">
    <property type="protein sequence ID" value="SHJ61233.1"/>
    <property type="molecule type" value="Genomic_DNA"/>
</dbReference>
<organism evidence="2 3">
    <name type="scientific">Thermoclostridium caenicola</name>
    <dbReference type="NCBI Taxonomy" id="659425"/>
    <lineage>
        <taxon>Bacteria</taxon>
        <taxon>Bacillati</taxon>
        <taxon>Bacillota</taxon>
        <taxon>Clostridia</taxon>
        <taxon>Eubacteriales</taxon>
        <taxon>Oscillospiraceae</taxon>
        <taxon>Thermoclostridium</taxon>
    </lineage>
</organism>
<feature type="non-terminal residue" evidence="2">
    <location>
        <position position="631"/>
    </location>
</feature>
<evidence type="ECO:0000259" key="1">
    <source>
        <dbReference type="Pfam" id="PF18964"/>
    </source>
</evidence>
<dbReference type="Pfam" id="PF18964">
    <property type="entry name" value="DUF5704"/>
    <property type="match status" value="1"/>
</dbReference>